<reference evidence="2" key="1">
    <citation type="journal article" date="2019" name="Sci. Rep.">
        <title>Draft genome of Tanacetum cinerariifolium, the natural source of mosquito coil.</title>
        <authorList>
            <person name="Yamashiro T."/>
            <person name="Shiraishi A."/>
            <person name="Satake H."/>
            <person name="Nakayama K."/>
        </authorList>
    </citation>
    <scope>NUCLEOTIDE SEQUENCE</scope>
</reference>
<comment type="caution">
    <text evidence="2">The sequence shown here is derived from an EMBL/GenBank/DDBJ whole genome shotgun (WGS) entry which is preliminary data.</text>
</comment>
<dbReference type="EMBL" id="BKCJ011875039">
    <property type="protein sequence ID" value="GFD60221.1"/>
    <property type="molecule type" value="Genomic_DNA"/>
</dbReference>
<evidence type="ECO:0000313" key="2">
    <source>
        <dbReference type="EMBL" id="GFD60221.1"/>
    </source>
</evidence>
<accession>A0A699XTG8</accession>
<feature type="region of interest" description="Disordered" evidence="1">
    <location>
        <begin position="52"/>
        <end position="73"/>
    </location>
</feature>
<feature type="non-terminal residue" evidence="2">
    <location>
        <position position="1"/>
    </location>
</feature>
<organism evidence="2">
    <name type="scientific">Tanacetum cinerariifolium</name>
    <name type="common">Dalmatian daisy</name>
    <name type="synonym">Chrysanthemum cinerariifolium</name>
    <dbReference type="NCBI Taxonomy" id="118510"/>
    <lineage>
        <taxon>Eukaryota</taxon>
        <taxon>Viridiplantae</taxon>
        <taxon>Streptophyta</taxon>
        <taxon>Embryophyta</taxon>
        <taxon>Tracheophyta</taxon>
        <taxon>Spermatophyta</taxon>
        <taxon>Magnoliopsida</taxon>
        <taxon>eudicotyledons</taxon>
        <taxon>Gunneridae</taxon>
        <taxon>Pentapetalae</taxon>
        <taxon>asterids</taxon>
        <taxon>campanulids</taxon>
        <taxon>Asterales</taxon>
        <taxon>Asteraceae</taxon>
        <taxon>Asteroideae</taxon>
        <taxon>Anthemideae</taxon>
        <taxon>Anthemidinae</taxon>
        <taxon>Tanacetum</taxon>
    </lineage>
</organism>
<name>A0A699XTG8_TANCI</name>
<dbReference type="AlphaFoldDB" id="A0A699XTG8"/>
<sequence>ALRQAGDVRRALLQDRRVLTDDRTSGKVDRRIAQLRTATQLVTAHELVRLRRQAGHAQSHNQGGAIQGTATAE</sequence>
<proteinExistence type="predicted"/>
<feature type="compositionally biased region" description="Polar residues" evidence="1">
    <location>
        <begin position="56"/>
        <end position="73"/>
    </location>
</feature>
<protein>
    <submittedName>
        <fullName evidence="2">Uncharacterized protein</fullName>
    </submittedName>
</protein>
<evidence type="ECO:0000256" key="1">
    <source>
        <dbReference type="SAM" id="MobiDB-lite"/>
    </source>
</evidence>
<gene>
    <name evidence="2" type="ORF">Tci_932190</name>
</gene>